<name>A0ACC0ZTT1_9ROSI</name>
<protein>
    <submittedName>
        <fullName evidence="1">Uncharacterized protein</fullName>
    </submittedName>
</protein>
<reference evidence="2" key="1">
    <citation type="journal article" date="2023" name="G3 (Bethesda)">
        <title>Genome assembly and association tests identify interacting loci associated with vigor, precocity, and sex in interspecific pistachio rootstocks.</title>
        <authorList>
            <person name="Palmer W."/>
            <person name="Jacygrad E."/>
            <person name="Sagayaradj S."/>
            <person name="Cavanaugh K."/>
            <person name="Han R."/>
            <person name="Bertier L."/>
            <person name="Beede B."/>
            <person name="Kafkas S."/>
            <person name="Golino D."/>
            <person name="Preece J."/>
            <person name="Michelmore R."/>
        </authorList>
    </citation>
    <scope>NUCLEOTIDE SEQUENCE [LARGE SCALE GENOMIC DNA]</scope>
</reference>
<comment type="caution">
    <text evidence="1">The sequence shown here is derived from an EMBL/GenBank/DDBJ whole genome shotgun (WGS) entry which is preliminary data.</text>
</comment>
<evidence type="ECO:0000313" key="2">
    <source>
        <dbReference type="Proteomes" id="UP001164250"/>
    </source>
</evidence>
<evidence type="ECO:0000313" key="1">
    <source>
        <dbReference type="EMBL" id="KAJ0075063.1"/>
    </source>
</evidence>
<sequence>MPKVPNDGAVEYEDGTRTTESEMGKDFVTFLTWAAEPEMEERKLMGFKWIFVLSLALLQAAYYRGLRWSVLNTKAGP</sequence>
<dbReference type="Proteomes" id="UP001164250">
    <property type="component" value="Chromosome 15"/>
</dbReference>
<keyword evidence="2" id="KW-1185">Reference proteome</keyword>
<organism evidence="1 2">
    <name type="scientific">Pistacia atlantica</name>
    <dbReference type="NCBI Taxonomy" id="434234"/>
    <lineage>
        <taxon>Eukaryota</taxon>
        <taxon>Viridiplantae</taxon>
        <taxon>Streptophyta</taxon>
        <taxon>Embryophyta</taxon>
        <taxon>Tracheophyta</taxon>
        <taxon>Spermatophyta</taxon>
        <taxon>Magnoliopsida</taxon>
        <taxon>eudicotyledons</taxon>
        <taxon>Gunneridae</taxon>
        <taxon>Pentapetalae</taxon>
        <taxon>rosids</taxon>
        <taxon>malvids</taxon>
        <taxon>Sapindales</taxon>
        <taxon>Anacardiaceae</taxon>
        <taxon>Pistacia</taxon>
    </lineage>
</organism>
<gene>
    <name evidence="1" type="ORF">Patl1_34315</name>
</gene>
<accession>A0ACC0ZTT1</accession>
<dbReference type="EMBL" id="CM047910">
    <property type="protein sequence ID" value="KAJ0075063.1"/>
    <property type="molecule type" value="Genomic_DNA"/>
</dbReference>
<proteinExistence type="predicted"/>